<gene>
    <name evidence="1" type="ORF">IQ17_01670</name>
</gene>
<dbReference type="Proteomes" id="UP000317176">
    <property type="component" value="Unassembled WGS sequence"/>
</dbReference>
<reference evidence="1 2" key="1">
    <citation type="journal article" date="2015" name="Stand. Genomic Sci.">
        <title>Genomic Encyclopedia of Bacterial and Archaeal Type Strains, Phase III: the genomes of soil and plant-associated and newly described type strains.</title>
        <authorList>
            <person name="Whitman W.B."/>
            <person name="Woyke T."/>
            <person name="Klenk H.P."/>
            <person name="Zhou Y."/>
            <person name="Lilburn T.G."/>
            <person name="Beck B.J."/>
            <person name="De Vos P."/>
            <person name="Vandamme P."/>
            <person name="Eisen J.A."/>
            <person name="Garrity G."/>
            <person name="Hugenholtz P."/>
            <person name="Kyrpides N.C."/>
        </authorList>
    </citation>
    <scope>NUCLEOTIDE SEQUENCE [LARGE SCALE GENOMIC DNA]</scope>
    <source>
        <strain evidence="1 2">CGMCC 1.10947</strain>
    </source>
</reference>
<proteinExistence type="predicted"/>
<organism evidence="1 2">
    <name type="scientific">Bradyrhizobium daqingense</name>
    <dbReference type="NCBI Taxonomy" id="993502"/>
    <lineage>
        <taxon>Bacteria</taxon>
        <taxon>Pseudomonadati</taxon>
        <taxon>Pseudomonadota</taxon>
        <taxon>Alphaproteobacteria</taxon>
        <taxon>Hyphomicrobiales</taxon>
        <taxon>Nitrobacteraceae</taxon>
        <taxon>Bradyrhizobium</taxon>
    </lineage>
</organism>
<evidence type="ECO:0000313" key="2">
    <source>
        <dbReference type="Proteomes" id="UP000317176"/>
    </source>
</evidence>
<dbReference type="EMBL" id="VLKL01000003">
    <property type="protein sequence ID" value="TWI08846.1"/>
    <property type="molecule type" value="Genomic_DNA"/>
</dbReference>
<protein>
    <submittedName>
        <fullName evidence="1">Uncharacterized protein</fullName>
    </submittedName>
</protein>
<comment type="caution">
    <text evidence="1">The sequence shown here is derived from an EMBL/GenBank/DDBJ whole genome shotgun (WGS) entry which is preliminary data.</text>
</comment>
<sequence length="201" mass="22063">MRSGQLTQELSYISTIPLGTAADCIAEMQAAGMCLKGTRGRGGGVELSATCKINGLLSTALSHPRGTSLADSVREIRSLPVGAARRTHRLSENTEDGVRGVFEFMCGLSIRPLHDLGQVLDAVLHDLESGRFKAWAGGDRIWLTLQFSNHNRSAMFVLERADKKEGIYLSFGEDEAFNEDRGWVTRHTQIQLKVFERLASA</sequence>
<accession>A0A562LMN3</accession>
<keyword evidence="2" id="KW-1185">Reference proteome</keyword>
<evidence type="ECO:0000313" key="1">
    <source>
        <dbReference type="EMBL" id="TWI08846.1"/>
    </source>
</evidence>
<name>A0A562LMN3_9BRAD</name>
<dbReference type="AlphaFoldDB" id="A0A562LMN3"/>